<evidence type="ECO:0000313" key="6">
    <source>
        <dbReference type="Proteomes" id="UP000321058"/>
    </source>
</evidence>
<dbReference type="EMBL" id="BKAJ01000214">
    <property type="protein sequence ID" value="GEP61320.1"/>
    <property type="molecule type" value="Genomic_DNA"/>
</dbReference>
<feature type="binding site" evidence="4">
    <location>
        <begin position="93"/>
        <end position="96"/>
    </location>
    <ligand>
        <name>substrate</name>
    </ligand>
</feature>
<dbReference type="CDD" id="cd07067">
    <property type="entry name" value="HP_PGM_like"/>
    <property type="match status" value="1"/>
</dbReference>
<evidence type="ECO:0000256" key="4">
    <source>
        <dbReference type="PIRSR" id="PIRSR613078-2"/>
    </source>
</evidence>
<dbReference type="PIRSF" id="PIRSF000709">
    <property type="entry name" value="6PFK_2-Ptase"/>
    <property type="match status" value="1"/>
</dbReference>
<organism evidence="5 6">
    <name type="scientific">Reyranella soli</name>
    <dbReference type="NCBI Taxonomy" id="1230389"/>
    <lineage>
        <taxon>Bacteria</taxon>
        <taxon>Pseudomonadati</taxon>
        <taxon>Pseudomonadota</taxon>
        <taxon>Alphaproteobacteria</taxon>
        <taxon>Hyphomicrobiales</taxon>
        <taxon>Reyranellaceae</taxon>
        <taxon>Reyranella</taxon>
    </lineage>
</organism>
<keyword evidence="1" id="KW-0324">Glycolysis</keyword>
<dbReference type="Proteomes" id="UP000321058">
    <property type="component" value="Unassembled WGS sequence"/>
</dbReference>
<dbReference type="InterPro" id="IPR029033">
    <property type="entry name" value="His_PPase_superfam"/>
</dbReference>
<evidence type="ECO:0000256" key="3">
    <source>
        <dbReference type="PIRSR" id="PIRSR613078-1"/>
    </source>
</evidence>
<comment type="caution">
    <text evidence="5">The sequence shown here is derived from an EMBL/GenBank/DDBJ whole genome shotgun (WGS) entry which is preliminary data.</text>
</comment>
<dbReference type="SMART" id="SM00855">
    <property type="entry name" value="PGAM"/>
    <property type="match status" value="1"/>
</dbReference>
<keyword evidence="6" id="KW-1185">Reference proteome</keyword>
<dbReference type="RefSeq" id="WP_147156624.1">
    <property type="nucleotide sequence ID" value="NZ_BKAJ01000214.1"/>
</dbReference>
<sequence>MTLNAPLYMLRHGETAWNTERRMQGTKDSALTERGRAQALAMGRTLKAELARTPGPTIFLRSPLGRVRETSEIIGRELGLDAAEWRDDPRLAELSYGQWEGFSWKDIEATHPTALSDWRADPHGYCPPGGETHAELRRRSAEVLAEIIASKRRTVVVGHGVSGAVLRGINLGLDAKAMFVLEKPQDAFFRLLTGIEEKIFCS</sequence>
<name>A0A512NQT7_9HYPH</name>
<dbReference type="PANTHER" id="PTHR48100:SF1">
    <property type="entry name" value="HISTIDINE PHOSPHATASE FAMILY PROTEIN-RELATED"/>
    <property type="match status" value="1"/>
</dbReference>
<keyword evidence="2" id="KW-0413">Isomerase</keyword>
<evidence type="ECO:0000313" key="5">
    <source>
        <dbReference type="EMBL" id="GEP61320.1"/>
    </source>
</evidence>
<feature type="active site" description="Proton donor/acceptor" evidence="3">
    <location>
        <position position="93"/>
    </location>
</feature>
<dbReference type="SUPFAM" id="SSF53254">
    <property type="entry name" value="Phosphoglycerate mutase-like"/>
    <property type="match status" value="1"/>
</dbReference>
<dbReference type="AlphaFoldDB" id="A0A512NQT7"/>
<accession>A0A512NQT7</accession>
<feature type="binding site" evidence="4">
    <location>
        <position position="66"/>
    </location>
    <ligand>
        <name>substrate</name>
    </ligand>
</feature>
<dbReference type="Gene3D" id="3.40.50.1240">
    <property type="entry name" value="Phosphoglycerate mutase-like"/>
    <property type="match status" value="1"/>
</dbReference>
<dbReference type="GO" id="GO:0016791">
    <property type="term" value="F:phosphatase activity"/>
    <property type="evidence" value="ECO:0007669"/>
    <property type="project" value="TreeGrafter"/>
</dbReference>
<dbReference type="InterPro" id="IPR001345">
    <property type="entry name" value="PG/BPGM_mutase_AS"/>
</dbReference>
<dbReference type="OrthoDB" id="9781415at2"/>
<evidence type="ECO:0000256" key="1">
    <source>
        <dbReference type="ARBA" id="ARBA00023152"/>
    </source>
</evidence>
<feature type="binding site" evidence="4">
    <location>
        <begin position="11"/>
        <end position="18"/>
    </location>
    <ligand>
        <name>substrate</name>
    </ligand>
</feature>
<dbReference type="PANTHER" id="PTHR48100">
    <property type="entry name" value="BROAD-SPECIFICITY PHOSPHATASE YOR283W-RELATED"/>
    <property type="match status" value="1"/>
</dbReference>
<dbReference type="InterPro" id="IPR013078">
    <property type="entry name" value="His_Pase_superF_clade-1"/>
</dbReference>
<dbReference type="Pfam" id="PF00300">
    <property type="entry name" value="His_Phos_1"/>
    <property type="match status" value="1"/>
</dbReference>
<feature type="active site" description="Tele-phosphohistidine intermediate" evidence="3">
    <location>
        <position position="12"/>
    </location>
</feature>
<gene>
    <name evidence="5" type="ORF">RSO01_84860</name>
</gene>
<protein>
    <submittedName>
        <fullName evidence="5">Histidine phosphatase</fullName>
    </submittedName>
</protein>
<reference evidence="5 6" key="1">
    <citation type="submission" date="2019-07" db="EMBL/GenBank/DDBJ databases">
        <title>Whole genome shotgun sequence of Reyranella soli NBRC 108950.</title>
        <authorList>
            <person name="Hosoyama A."/>
            <person name="Uohara A."/>
            <person name="Ohji S."/>
            <person name="Ichikawa N."/>
        </authorList>
    </citation>
    <scope>NUCLEOTIDE SEQUENCE [LARGE SCALE GENOMIC DNA]</scope>
    <source>
        <strain evidence="5 6">NBRC 108950</strain>
    </source>
</reference>
<dbReference type="InterPro" id="IPR050275">
    <property type="entry name" value="PGM_Phosphatase"/>
</dbReference>
<dbReference type="GO" id="GO:0005737">
    <property type="term" value="C:cytoplasm"/>
    <property type="evidence" value="ECO:0007669"/>
    <property type="project" value="TreeGrafter"/>
</dbReference>
<evidence type="ECO:0000256" key="2">
    <source>
        <dbReference type="ARBA" id="ARBA00023235"/>
    </source>
</evidence>
<proteinExistence type="predicted"/>
<dbReference type="PROSITE" id="PS00175">
    <property type="entry name" value="PG_MUTASE"/>
    <property type="match status" value="1"/>
</dbReference>